<evidence type="ECO:0000256" key="2">
    <source>
        <dbReference type="ARBA" id="ARBA00023315"/>
    </source>
</evidence>
<gene>
    <name evidence="6" type="ORF">GCM10025778_07060</name>
</gene>
<evidence type="ECO:0000259" key="5">
    <source>
        <dbReference type="Pfam" id="PF17668"/>
    </source>
</evidence>
<feature type="binding site" evidence="3">
    <location>
        <begin position="141"/>
        <end position="142"/>
    </location>
    <ligand>
        <name>acetyl-CoA</name>
        <dbReference type="ChEBI" id="CHEBI:57288"/>
    </ligand>
</feature>
<organism evidence="6 7">
    <name type="scientific">Paeniglutamicibacter antarcticus</name>
    <dbReference type="NCBI Taxonomy" id="494023"/>
    <lineage>
        <taxon>Bacteria</taxon>
        <taxon>Bacillati</taxon>
        <taxon>Actinomycetota</taxon>
        <taxon>Actinomycetes</taxon>
        <taxon>Micrococcales</taxon>
        <taxon>Micrococcaceae</taxon>
        <taxon>Paeniglutamicibacter</taxon>
    </lineage>
</organism>
<evidence type="ECO:0000256" key="1">
    <source>
        <dbReference type="ARBA" id="ARBA00022679"/>
    </source>
</evidence>
<dbReference type="Pfam" id="PF13527">
    <property type="entry name" value="Acetyltransf_9"/>
    <property type="match status" value="1"/>
</dbReference>
<proteinExistence type="inferred from homology"/>
<dbReference type="EMBL" id="BAABLK010000013">
    <property type="protein sequence ID" value="GAA5226175.1"/>
    <property type="molecule type" value="Genomic_DNA"/>
</dbReference>
<dbReference type="RefSeq" id="WP_210101061.1">
    <property type="nucleotide sequence ID" value="NZ_BAABLK010000013.1"/>
</dbReference>
<feature type="domain" description="Enhanced intracellular survival protein" evidence="4">
    <location>
        <begin position="326"/>
        <end position="425"/>
    </location>
</feature>
<dbReference type="InterPro" id="IPR025559">
    <property type="entry name" value="Eis_dom"/>
</dbReference>
<protein>
    <submittedName>
        <fullName evidence="6">GNAT family N-acetyltransferase</fullName>
    </submittedName>
</protein>
<comment type="similarity">
    <text evidence="3">Belongs to the acetyltransferase Eis family.</text>
</comment>
<evidence type="ECO:0000313" key="7">
    <source>
        <dbReference type="Proteomes" id="UP001501257"/>
    </source>
</evidence>
<dbReference type="InterPro" id="IPR016181">
    <property type="entry name" value="Acyl_CoA_acyltransferase"/>
</dbReference>
<feature type="binding site" evidence="3">
    <location>
        <begin position="113"/>
        <end position="118"/>
    </location>
    <ligand>
        <name>acetyl-CoA</name>
        <dbReference type="ChEBI" id="CHEBI:57288"/>
    </ligand>
</feature>
<dbReference type="InterPro" id="IPR022902">
    <property type="entry name" value="NAcTrfase_Eis"/>
</dbReference>
<comment type="subunit">
    <text evidence="3">Homohexamer; trimer of dimers.</text>
</comment>
<dbReference type="HAMAP" id="MF_01812">
    <property type="entry name" value="Eis"/>
    <property type="match status" value="1"/>
</dbReference>
<accession>A0ABP9TL91</accession>
<dbReference type="Pfam" id="PF13530">
    <property type="entry name" value="SCP2_2"/>
    <property type="match status" value="1"/>
</dbReference>
<dbReference type="SUPFAM" id="SSF55729">
    <property type="entry name" value="Acyl-CoA N-acyltransferases (Nat)"/>
    <property type="match status" value="1"/>
</dbReference>
<evidence type="ECO:0000259" key="4">
    <source>
        <dbReference type="Pfam" id="PF13530"/>
    </source>
</evidence>
<dbReference type="InterPro" id="IPR041380">
    <property type="entry name" value="Acetyltransf_17"/>
</dbReference>
<feature type="domain" description="Eis-like acetyltransferase" evidence="5">
    <location>
        <begin position="203"/>
        <end position="312"/>
    </location>
</feature>
<feature type="active site" description="Proton donor" evidence="3">
    <location>
        <position position="146"/>
    </location>
</feature>
<dbReference type="Proteomes" id="UP001501257">
    <property type="component" value="Unassembled WGS sequence"/>
</dbReference>
<dbReference type="PANTHER" id="PTHR37817:SF1">
    <property type="entry name" value="N-ACETYLTRANSFERASE EIS"/>
    <property type="match status" value="1"/>
</dbReference>
<feature type="active site" description="Proton acceptor; via carboxylate" evidence="3">
    <location>
        <position position="431"/>
    </location>
</feature>
<evidence type="ECO:0000256" key="3">
    <source>
        <dbReference type="HAMAP-Rule" id="MF_01812"/>
    </source>
</evidence>
<dbReference type="Pfam" id="PF17668">
    <property type="entry name" value="Acetyltransf_17"/>
    <property type="match status" value="1"/>
</dbReference>
<dbReference type="Gene3D" id="3.40.630.30">
    <property type="match status" value="2"/>
</dbReference>
<dbReference type="Gene3D" id="3.30.1050.10">
    <property type="entry name" value="SCP2 sterol-binding domain"/>
    <property type="match status" value="1"/>
</dbReference>
<dbReference type="SUPFAM" id="SSF55718">
    <property type="entry name" value="SCP-like"/>
    <property type="match status" value="1"/>
</dbReference>
<keyword evidence="1 3" id="KW-0808">Transferase</keyword>
<feature type="binding site" evidence="3">
    <location>
        <begin position="105"/>
        <end position="107"/>
    </location>
    <ligand>
        <name>acetyl-CoA</name>
        <dbReference type="ChEBI" id="CHEBI:57288"/>
    </ligand>
</feature>
<dbReference type="PANTHER" id="PTHR37817">
    <property type="entry name" value="N-ACETYLTRANSFERASE EIS"/>
    <property type="match status" value="1"/>
</dbReference>
<reference evidence="7" key="1">
    <citation type="journal article" date="2019" name="Int. J. Syst. Evol. Microbiol.">
        <title>The Global Catalogue of Microorganisms (GCM) 10K type strain sequencing project: providing services to taxonomists for standard genome sequencing and annotation.</title>
        <authorList>
            <consortium name="The Broad Institute Genomics Platform"/>
            <consortium name="The Broad Institute Genome Sequencing Center for Infectious Disease"/>
            <person name="Wu L."/>
            <person name="Ma J."/>
        </authorList>
    </citation>
    <scope>NUCLEOTIDE SEQUENCE [LARGE SCALE GENOMIC DNA]</scope>
    <source>
        <strain evidence="7">JCM 18952</strain>
    </source>
</reference>
<sequence length="431" mass="46030">MIDPQLRIGKVATARNADSGAPSATYAAWLNTVREGFYQKPATAEQLEELLAAQLADARVLTGVWDDSAPGSLVDPLVPVATYATFSKTLNIGAALLRAHLVTSITVRPTHRRRGILRELLGTDLARAKAAGNPVAVLTATEATIYGRFGFGQVTEQQTLHLDVRGDVRFHAAPSGRVVVLDAGKLAGIAPGIFERFHQNQLGSVGRQEAYWRYATGAWGPEGPEPDPTHRAAVHLDTEGRIDGYVTYAFTGWDPKPITLEVRDLVATTAVARRELFRFLALHDLIERVSYPMAAADDPLPWALEDPARVSYAQRGHCLWVRVLDVPAAFAARNYNGTGSFTLRVEDPIGLTGGCYGFGLEDGRATVSELPEDTVADVSCNVSALGPLLLGAVGTAELAGAGLLDPASEQVLATLAALLDIPGSPHAINEF</sequence>
<keyword evidence="7" id="KW-1185">Reference proteome</keyword>
<evidence type="ECO:0000313" key="6">
    <source>
        <dbReference type="EMBL" id="GAA5226175.1"/>
    </source>
</evidence>
<comment type="caution">
    <text evidence="6">The sequence shown here is derived from an EMBL/GenBank/DDBJ whole genome shotgun (WGS) entry which is preliminary data.</text>
</comment>
<dbReference type="InterPro" id="IPR051554">
    <property type="entry name" value="Acetyltransferase_Eis"/>
</dbReference>
<name>A0ABP9TL91_9MICC</name>
<dbReference type="InterPro" id="IPR036527">
    <property type="entry name" value="SCP2_sterol-bd_dom_sf"/>
</dbReference>
<keyword evidence="2 3" id="KW-0012">Acyltransferase</keyword>